<keyword evidence="4 6" id="KW-0732">Signal</keyword>
<evidence type="ECO:0000256" key="4">
    <source>
        <dbReference type="ARBA" id="ARBA00022729"/>
    </source>
</evidence>
<comment type="similarity">
    <text evidence="2">Belongs to the bacterial solute-binding protein 8 family.</text>
</comment>
<name>A0A3E0IKF3_9STAP</name>
<dbReference type="CDD" id="cd01140">
    <property type="entry name" value="FatB"/>
    <property type="match status" value="1"/>
</dbReference>
<dbReference type="EMBL" id="QKXQ01000741">
    <property type="protein sequence ID" value="REH88474.1"/>
    <property type="molecule type" value="Genomic_DNA"/>
</dbReference>
<feature type="chain" id="PRO_5038624533" evidence="6">
    <location>
        <begin position="19"/>
        <end position="344"/>
    </location>
</feature>
<dbReference type="PANTHER" id="PTHR30532">
    <property type="entry name" value="IRON III DICITRATE-BINDING PERIPLASMIC PROTEIN"/>
    <property type="match status" value="1"/>
</dbReference>
<reference evidence="8 9" key="1">
    <citation type="journal article" date="2018" name="Vet. Microbiol.">
        <title>Characterisation of Staphylococcus felis isolated from cats using whole genome sequencing.</title>
        <authorList>
            <person name="Worthing K."/>
            <person name="Pang S."/>
            <person name="Trott D.J."/>
            <person name="Abraham S."/>
            <person name="Coombs G.W."/>
            <person name="Jordan D."/>
            <person name="McIntyre L."/>
            <person name="Davies M.R."/>
            <person name="Norris J."/>
        </authorList>
    </citation>
    <scope>NUCLEOTIDE SEQUENCE [LARGE SCALE GENOMIC DNA]</scope>
    <source>
        <strain evidence="8 9">F9</strain>
    </source>
</reference>
<dbReference type="GO" id="GO:1901678">
    <property type="term" value="P:iron coordination entity transport"/>
    <property type="evidence" value="ECO:0007669"/>
    <property type="project" value="UniProtKB-ARBA"/>
</dbReference>
<evidence type="ECO:0000256" key="6">
    <source>
        <dbReference type="SAM" id="SignalP"/>
    </source>
</evidence>
<feature type="signal peptide" evidence="6">
    <location>
        <begin position="1"/>
        <end position="18"/>
    </location>
</feature>
<feature type="coiled-coil region" evidence="5">
    <location>
        <begin position="191"/>
        <end position="218"/>
    </location>
</feature>
<organism evidence="8 9">
    <name type="scientific">Staphylococcus felis</name>
    <dbReference type="NCBI Taxonomy" id="46127"/>
    <lineage>
        <taxon>Bacteria</taxon>
        <taxon>Bacillati</taxon>
        <taxon>Bacillota</taxon>
        <taxon>Bacilli</taxon>
        <taxon>Bacillales</taxon>
        <taxon>Staphylococcaceae</taxon>
        <taxon>Staphylococcus</taxon>
    </lineage>
</organism>
<dbReference type="PROSITE" id="PS50983">
    <property type="entry name" value="FE_B12_PBP"/>
    <property type="match status" value="1"/>
</dbReference>
<dbReference type="GO" id="GO:0030288">
    <property type="term" value="C:outer membrane-bounded periplasmic space"/>
    <property type="evidence" value="ECO:0007669"/>
    <property type="project" value="TreeGrafter"/>
</dbReference>
<evidence type="ECO:0000313" key="8">
    <source>
        <dbReference type="EMBL" id="REH88474.1"/>
    </source>
</evidence>
<comment type="caution">
    <text evidence="8">The sequence shown here is derived from an EMBL/GenBank/DDBJ whole genome shotgun (WGS) entry which is preliminary data.</text>
</comment>
<dbReference type="InterPro" id="IPR002491">
    <property type="entry name" value="ABC_transptr_periplasmic_BD"/>
</dbReference>
<dbReference type="AlphaFoldDB" id="A0A3E0IKF3"/>
<evidence type="ECO:0000259" key="7">
    <source>
        <dbReference type="PROSITE" id="PS50983"/>
    </source>
</evidence>
<evidence type="ECO:0000256" key="5">
    <source>
        <dbReference type="SAM" id="Coils"/>
    </source>
</evidence>
<keyword evidence="3" id="KW-0813">Transport</keyword>
<evidence type="ECO:0000256" key="2">
    <source>
        <dbReference type="ARBA" id="ARBA00008814"/>
    </source>
</evidence>
<accession>A0A3E0IKF3</accession>
<evidence type="ECO:0000256" key="3">
    <source>
        <dbReference type="ARBA" id="ARBA00022448"/>
    </source>
</evidence>
<dbReference type="Proteomes" id="UP000256562">
    <property type="component" value="Unassembled WGS sequence"/>
</dbReference>
<evidence type="ECO:0000256" key="1">
    <source>
        <dbReference type="ARBA" id="ARBA00004196"/>
    </source>
</evidence>
<dbReference type="RefSeq" id="WP_115890334.1">
    <property type="nucleotide sequence ID" value="NZ_CAJUZQ010000025.1"/>
</dbReference>
<keyword evidence="5" id="KW-0175">Coiled coil</keyword>
<gene>
    <name evidence="8" type="ORF">DOS83_14240</name>
</gene>
<evidence type="ECO:0000313" key="9">
    <source>
        <dbReference type="Proteomes" id="UP000256562"/>
    </source>
</evidence>
<dbReference type="InterPro" id="IPR051313">
    <property type="entry name" value="Bact_iron-sidero_bind"/>
</dbReference>
<dbReference type="Gene3D" id="3.40.50.1980">
    <property type="entry name" value="Nitrogenase molybdenum iron protein domain"/>
    <property type="match status" value="2"/>
</dbReference>
<dbReference type="Pfam" id="PF01497">
    <property type="entry name" value="Peripla_BP_2"/>
    <property type="match status" value="1"/>
</dbReference>
<feature type="domain" description="Fe/B12 periplasmic-binding" evidence="7">
    <location>
        <begin position="72"/>
        <end position="344"/>
    </location>
</feature>
<dbReference type="InterPro" id="IPR033870">
    <property type="entry name" value="FatB"/>
</dbReference>
<sequence length="344" mass="38023">MKKLGILLIITLMFVLVACSNNESSQSKEDQKSDKVKTVKIQNDFMMRGEAEDGSEDKAFQNTVEVVQNPEKAIVLDYGAADTMHALGLEDKIVGLPKGENNASLPDFMDEFKSDDYENTGSLKEVNFDVIAKAKPDVIYLSARTANQKTMDELEKAAPEAALVYMGANNDNYIESMKMNTQTIGKIYDKSKEAQALNDELNQKIDQMKSKTKDLDKTMMYLLVNEGELSTFGAGDRFGNLIYDTLGFKPADNQIKGSLHGQNVTNEYVSEKNPDIILAMDRGQAVGGKSTAQQVLNNDVLKNVSAIKKGNVVEIDPKLWYFAAGSTTTTIKQIEELDKALDLK</sequence>
<protein>
    <submittedName>
        <fullName evidence="8">Iron ABC transporter substrate-binding protein</fullName>
    </submittedName>
</protein>
<dbReference type="OrthoDB" id="63946at2"/>
<comment type="subcellular location">
    <subcellularLocation>
        <location evidence="1">Cell envelope</location>
    </subcellularLocation>
</comment>
<dbReference type="PANTHER" id="PTHR30532:SF28">
    <property type="entry name" value="PETROBACTIN-BINDING PROTEIN YCLQ"/>
    <property type="match status" value="1"/>
</dbReference>
<dbReference type="PROSITE" id="PS51257">
    <property type="entry name" value="PROKAR_LIPOPROTEIN"/>
    <property type="match status" value="1"/>
</dbReference>
<dbReference type="SUPFAM" id="SSF53807">
    <property type="entry name" value="Helical backbone' metal receptor"/>
    <property type="match status" value="1"/>
</dbReference>
<proteinExistence type="inferred from homology"/>